<dbReference type="Gene3D" id="3.40.50.12780">
    <property type="entry name" value="N-terminal domain of ligase-like"/>
    <property type="match status" value="1"/>
</dbReference>
<evidence type="ECO:0000259" key="5">
    <source>
        <dbReference type="Pfam" id="PF00501"/>
    </source>
</evidence>
<feature type="domain" description="AMP-binding enzyme C-terminal" evidence="6">
    <location>
        <begin position="411"/>
        <end position="484"/>
    </location>
</feature>
<sequence>MDNQGFITLLPGRAAATPNAIYATFDEKPITFAELHRMSDSIALGLRSLGVEHGDRVALMLRNSPESVATLFGIAKSGAVWVPVNVQQRGEGLKYILEHSDPRIIVANADLLPTISQCGADLAHITLVPEVGDGLSLTQIATAGGAFNETLPAPDDLFAINYTSGTTGRPKGVCVTHRMLRFASEGAMLASSAQDGDVFFVWEPLYHIGGAQLVPIPLLRDVRLAMVQRFSATRFWDQVRECGATQIHYLGGILQILLKQPESESDRNHQVRIAWGGGCPREIWRDFEERFGVTLHECYGMTESSSITTFNDTGVVGAVGRAVPWLSFQIMNEQGDTLEPGDRGEIVVHARQHGAVFSGYFRNADATVKALRSDGFHTGDLGTTDADGNLYYLGRLTDSVRVRGENVSAFEVEHVAGMHPAVEDCALIGVQADIGEQEIKLFIKARSGERIDFPAFSEWLAQHLAPYQNPRYLALVDDFERTPSQRIMKHRLPATLDGAWDRMAGYHKRAMPESAS</sequence>
<dbReference type="Proteomes" id="UP000321085">
    <property type="component" value="Unassembled WGS sequence"/>
</dbReference>
<dbReference type="PANTHER" id="PTHR43107:SF15">
    <property type="entry name" value="FATTY ACID TRANSPORT PROTEIN 3, ISOFORM A"/>
    <property type="match status" value="1"/>
</dbReference>
<evidence type="ECO:0000256" key="2">
    <source>
        <dbReference type="ARBA" id="ARBA00022598"/>
    </source>
</evidence>
<dbReference type="GO" id="GO:0044539">
    <property type="term" value="P:long-chain fatty acid import into cell"/>
    <property type="evidence" value="ECO:0007669"/>
    <property type="project" value="TreeGrafter"/>
</dbReference>
<comment type="similarity">
    <text evidence="1">Belongs to the ATP-dependent AMP-binding enzyme family.</text>
</comment>
<evidence type="ECO:0000259" key="6">
    <source>
        <dbReference type="Pfam" id="PF13193"/>
    </source>
</evidence>
<accession>A0A512BT20</accession>
<organism evidence="7 8">
    <name type="scientific">Microvirga aerophila</name>
    <dbReference type="NCBI Taxonomy" id="670291"/>
    <lineage>
        <taxon>Bacteria</taxon>
        <taxon>Pseudomonadati</taxon>
        <taxon>Pseudomonadota</taxon>
        <taxon>Alphaproteobacteria</taxon>
        <taxon>Hyphomicrobiales</taxon>
        <taxon>Methylobacteriaceae</taxon>
        <taxon>Microvirga</taxon>
    </lineage>
</organism>
<dbReference type="GO" id="GO:0005324">
    <property type="term" value="F:long-chain fatty acid transmembrane transporter activity"/>
    <property type="evidence" value="ECO:0007669"/>
    <property type="project" value="TreeGrafter"/>
</dbReference>
<proteinExistence type="inferred from homology"/>
<keyword evidence="3" id="KW-0547">Nucleotide-binding</keyword>
<keyword evidence="4" id="KW-0067">ATP-binding</keyword>
<evidence type="ECO:0000313" key="7">
    <source>
        <dbReference type="EMBL" id="GEO15072.1"/>
    </source>
</evidence>
<dbReference type="SUPFAM" id="SSF56801">
    <property type="entry name" value="Acetyl-CoA synthetase-like"/>
    <property type="match status" value="1"/>
</dbReference>
<dbReference type="PROSITE" id="PS00455">
    <property type="entry name" value="AMP_BINDING"/>
    <property type="match status" value="1"/>
</dbReference>
<dbReference type="PANTHER" id="PTHR43107">
    <property type="entry name" value="LONG-CHAIN FATTY ACID TRANSPORT PROTEIN"/>
    <property type="match status" value="1"/>
</dbReference>
<dbReference type="GO" id="GO:0004467">
    <property type="term" value="F:long-chain fatty acid-CoA ligase activity"/>
    <property type="evidence" value="ECO:0007669"/>
    <property type="project" value="TreeGrafter"/>
</dbReference>
<dbReference type="GO" id="GO:0005886">
    <property type="term" value="C:plasma membrane"/>
    <property type="evidence" value="ECO:0007669"/>
    <property type="project" value="TreeGrafter"/>
</dbReference>
<evidence type="ECO:0000256" key="4">
    <source>
        <dbReference type="ARBA" id="ARBA00022840"/>
    </source>
</evidence>
<dbReference type="OrthoDB" id="7315605at2"/>
<dbReference type="Pfam" id="PF00501">
    <property type="entry name" value="AMP-binding"/>
    <property type="match status" value="1"/>
</dbReference>
<comment type="caution">
    <text evidence="7">The sequence shown here is derived from an EMBL/GenBank/DDBJ whole genome shotgun (WGS) entry which is preliminary data.</text>
</comment>
<dbReference type="RefSeq" id="WP_114187320.1">
    <property type="nucleotide sequence ID" value="NZ_BJYU01000035.1"/>
</dbReference>
<dbReference type="InterPro" id="IPR000873">
    <property type="entry name" value="AMP-dep_synth/lig_dom"/>
</dbReference>
<reference evidence="7 8" key="1">
    <citation type="submission" date="2019-07" db="EMBL/GenBank/DDBJ databases">
        <title>Whole genome shotgun sequence of Microvirga aerophila NBRC 106136.</title>
        <authorList>
            <person name="Hosoyama A."/>
            <person name="Uohara A."/>
            <person name="Ohji S."/>
            <person name="Ichikawa N."/>
        </authorList>
    </citation>
    <scope>NUCLEOTIDE SEQUENCE [LARGE SCALE GENOMIC DNA]</scope>
    <source>
        <strain evidence="7 8">NBRC 106136</strain>
    </source>
</reference>
<dbReference type="Pfam" id="PF13193">
    <property type="entry name" value="AMP-binding_C"/>
    <property type="match status" value="1"/>
</dbReference>
<dbReference type="GO" id="GO:0005524">
    <property type="term" value="F:ATP binding"/>
    <property type="evidence" value="ECO:0007669"/>
    <property type="project" value="UniProtKB-KW"/>
</dbReference>
<evidence type="ECO:0000256" key="1">
    <source>
        <dbReference type="ARBA" id="ARBA00006432"/>
    </source>
</evidence>
<dbReference type="InterPro" id="IPR025110">
    <property type="entry name" value="AMP-bd_C"/>
</dbReference>
<dbReference type="EMBL" id="BJYU01000035">
    <property type="protein sequence ID" value="GEO15072.1"/>
    <property type="molecule type" value="Genomic_DNA"/>
</dbReference>
<dbReference type="InterPro" id="IPR020845">
    <property type="entry name" value="AMP-binding_CS"/>
</dbReference>
<keyword evidence="2 7" id="KW-0436">Ligase</keyword>
<name>A0A512BT20_9HYPH</name>
<evidence type="ECO:0000256" key="3">
    <source>
        <dbReference type="ARBA" id="ARBA00022741"/>
    </source>
</evidence>
<gene>
    <name evidence="7" type="primary">caiC</name>
    <name evidence="7" type="ORF">MAE02_27680</name>
</gene>
<dbReference type="AlphaFoldDB" id="A0A512BT20"/>
<dbReference type="InterPro" id="IPR045851">
    <property type="entry name" value="AMP-bd_C_sf"/>
</dbReference>
<feature type="domain" description="AMP-dependent synthetase/ligase" evidence="5">
    <location>
        <begin position="13"/>
        <end position="361"/>
    </location>
</feature>
<keyword evidence="8" id="KW-1185">Reference proteome</keyword>
<dbReference type="InterPro" id="IPR042099">
    <property type="entry name" value="ANL_N_sf"/>
</dbReference>
<evidence type="ECO:0000313" key="8">
    <source>
        <dbReference type="Proteomes" id="UP000321085"/>
    </source>
</evidence>
<protein>
    <submittedName>
        <fullName evidence="7">ATP-dependent acyl-CoA ligase</fullName>
    </submittedName>
</protein>
<dbReference type="Gene3D" id="3.30.300.30">
    <property type="match status" value="1"/>
</dbReference>